<protein>
    <submittedName>
        <fullName evidence="1">Uncharacterized protein</fullName>
    </submittedName>
</protein>
<proteinExistence type="predicted"/>
<gene>
    <name evidence="1" type="ORF">BCR43DRAFT_504143</name>
</gene>
<keyword evidence="2" id="KW-1185">Reference proteome</keyword>
<dbReference type="InParanoid" id="A0A1X2HFD0"/>
<accession>A0A1X2HFD0</accession>
<dbReference type="Proteomes" id="UP000242180">
    <property type="component" value="Unassembled WGS sequence"/>
</dbReference>
<evidence type="ECO:0000313" key="2">
    <source>
        <dbReference type="Proteomes" id="UP000242180"/>
    </source>
</evidence>
<name>A0A1X2HFD0_SYNRA</name>
<reference evidence="1 2" key="1">
    <citation type="submission" date="2016-07" db="EMBL/GenBank/DDBJ databases">
        <title>Pervasive Adenine N6-methylation of Active Genes in Fungi.</title>
        <authorList>
            <consortium name="DOE Joint Genome Institute"/>
            <person name="Mondo S.J."/>
            <person name="Dannebaum R.O."/>
            <person name="Kuo R.C."/>
            <person name="Labutti K."/>
            <person name="Haridas S."/>
            <person name="Kuo A."/>
            <person name="Salamov A."/>
            <person name="Ahrendt S.R."/>
            <person name="Lipzen A."/>
            <person name="Sullivan W."/>
            <person name="Andreopoulos W.B."/>
            <person name="Clum A."/>
            <person name="Lindquist E."/>
            <person name="Daum C."/>
            <person name="Ramamoorthy G.K."/>
            <person name="Gryganskyi A."/>
            <person name="Culley D."/>
            <person name="Magnuson J.K."/>
            <person name="James T.Y."/>
            <person name="O'Malley M.A."/>
            <person name="Stajich J.E."/>
            <person name="Spatafora J.W."/>
            <person name="Visel A."/>
            <person name="Grigoriev I.V."/>
        </authorList>
    </citation>
    <scope>NUCLEOTIDE SEQUENCE [LARGE SCALE GENOMIC DNA]</scope>
    <source>
        <strain evidence="1 2">NRRL 2496</strain>
    </source>
</reference>
<organism evidence="1 2">
    <name type="scientific">Syncephalastrum racemosum</name>
    <name type="common">Filamentous fungus</name>
    <dbReference type="NCBI Taxonomy" id="13706"/>
    <lineage>
        <taxon>Eukaryota</taxon>
        <taxon>Fungi</taxon>
        <taxon>Fungi incertae sedis</taxon>
        <taxon>Mucoromycota</taxon>
        <taxon>Mucoromycotina</taxon>
        <taxon>Mucoromycetes</taxon>
        <taxon>Mucorales</taxon>
        <taxon>Syncephalastraceae</taxon>
        <taxon>Syncephalastrum</taxon>
    </lineage>
</organism>
<evidence type="ECO:0000313" key="1">
    <source>
        <dbReference type="EMBL" id="ORY97166.1"/>
    </source>
</evidence>
<dbReference type="AlphaFoldDB" id="A0A1X2HFD0"/>
<sequence length="299" mass="34871">MVSIEEVSSNISLGLKNETMKYVEMLLVGLQRATAEEGVKLVMCQEDGKVWVTAKHGDVRKEVGHFYAEINSEGEEQCEEADVPEEDDQESVVTENVAQQEVVGEHQRKKRKTDTVMRKFFDMADKHMRQEDIVGRDDAGTVGQVVDDEDPDAKLKFVLQTKDWKEKLETATKDELEQEVEAVHNEYGKNHILEKNLNVKQCIRMMYIYLLVQWLEKNHELTKKAIRKRFGWSRTTELRYYRCGHHMYDLVQNYPWGYAITQFDWFPSAQSLQMLSVDEWEKSVVPKLKGIAQKFIIES</sequence>
<comment type="caution">
    <text evidence="1">The sequence shown here is derived from an EMBL/GenBank/DDBJ whole genome shotgun (WGS) entry which is preliminary data.</text>
</comment>
<dbReference type="EMBL" id="MCGN01000004">
    <property type="protein sequence ID" value="ORY97166.1"/>
    <property type="molecule type" value="Genomic_DNA"/>
</dbReference>